<dbReference type="InterPro" id="IPR001680">
    <property type="entry name" value="WD40_rpt"/>
</dbReference>
<keyword evidence="5" id="KW-1185">Reference proteome</keyword>
<dbReference type="GeneID" id="30178493"/>
<gene>
    <name evidence="4" type="ORF">PICMEDRAFT_17921</name>
</gene>
<proteinExistence type="predicted"/>
<evidence type="ECO:0000256" key="3">
    <source>
        <dbReference type="PROSITE-ProRule" id="PRU00221"/>
    </source>
</evidence>
<dbReference type="PANTHER" id="PTHR22838">
    <property type="entry name" value="WD REPEAT PROTEIN 26-RELATED"/>
    <property type="match status" value="1"/>
</dbReference>
<sequence>MDDTLTLIAQYLFQHNHSGIAQQVLELPEFNESHRHYLQVKHEVTKLITTSDLSSPLISQVEEQLRSLSRDYDSEELEFKIEIAILTIAFLEELYLLKNTNKALSILRSLPEKTDLSIRQNLSSLLLQNDIPNVFLSSIHWKNVESIAESRQILVENLFRLLPSPVYLFPNGIESIMKDAQNYQQLSIPSFNSSATTSPSSLSLNDSLLCNDNLPRKLKQTLNFHSNEVWFIKYSPDGKYLATGSKDTKIIVYDATKNYKLHGVFQLHTEAITYISWNSSSTEILSLSFDQTLRVWSIDTGKCIKELDNKKSLVTQARLSAAKFLPDYETSNRILIASNDGKLFIIALSETGSTPELISKYSKSIISPQIQDFTIQNDFIWAITMTNELLVFSIPDLKLIYKMQFNQIPVAISSVSSSFPGIIPNNPAKNEPENTFVLVNLKPSSLVLINTSGIVASSSAASSSSLKSTDKIGGDKLPYLESFFHLPSTSSSNFIIRGCAGGNYNPNRKDTNANTGIVISGGRSGEIWLWGYEGNIVGCLNGHEGLVNCVTWRGDGYASSGGSVEWASGSDDGKVCIWGL</sequence>
<dbReference type="PROSITE" id="PS50294">
    <property type="entry name" value="WD_REPEATS_REGION"/>
    <property type="match status" value="3"/>
</dbReference>
<dbReference type="RefSeq" id="XP_019016567.1">
    <property type="nucleotide sequence ID" value="XM_019161806.1"/>
</dbReference>
<evidence type="ECO:0000313" key="4">
    <source>
        <dbReference type="EMBL" id="ODQ45454.1"/>
    </source>
</evidence>
<dbReference type="SUPFAM" id="SSF50978">
    <property type="entry name" value="WD40 repeat-like"/>
    <property type="match status" value="1"/>
</dbReference>
<dbReference type="STRING" id="763406.A0A1E3NH51"/>
<dbReference type="AlphaFoldDB" id="A0A1E3NH51"/>
<feature type="repeat" description="WD" evidence="3">
    <location>
        <begin position="265"/>
        <end position="306"/>
    </location>
</feature>
<dbReference type="EMBL" id="KV454005">
    <property type="protein sequence ID" value="ODQ45454.1"/>
    <property type="molecule type" value="Genomic_DNA"/>
</dbReference>
<keyword evidence="1 3" id="KW-0853">WD repeat</keyword>
<dbReference type="GO" id="GO:0034657">
    <property type="term" value="C:GID complex"/>
    <property type="evidence" value="ECO:0007669"/>
    <property type="project" value="TreeGrafter"/>
</dbReference>
<dbReference type="InterPro" id="IPR036322">
    <property type="entry name" value="WD40_repeat_dom_sf"/>
</dbReference>
<evidence type="ECO:0008006" key="6">
    <source>
        <dbReference type="Google" id="ProtNLM"/>
    </source>
</evidence>
<dbReference type="InterPro" id="IPR015943">
    <property type="entry name" value="WD40/YVTN_repeat-like_dom_sf"/>
</dbReference>
<keyword evidence="2" id="KW-0677">Repeat</keyword>
<dbReference type="OrthoDB" id="972532at2759"/>
<accession>A0A1E3NH51</accession>
<evidence type="ECO:0000256" key="1">
    <source>
        <dbReference type="ARBA" id="ARBA00022574"/>
    </source>
</evidence>
<name>A0A1E3NH51_9ASCO</name>
<dbReference type="PROSITE" id="PS50082">
    <property type="entry name" value="WD_REPEATS_2"/>
    <property type="match status" value="3"/>
</dbReference>
<evidence type="ECO:0000256" key="2">
    <source>
        <dbReference type="ARBA" id="ARBA00022737"/>
    </source>
</evidence>
<feature type="repeat" description="WD" evidence="3">
    <location>
        <begin position="540"/>
        <end position="580"/>
    </location>
</feature>
<organism evidence="4 5">
    <name type="scientific">Pichia membranifaciens NRRL Y-2026</name>
    <dbReference type="NCBI Taxonomy" id="763406"/>
    <lineage>
        <taxon>Eukaryota</taxon>
        <taxon>Fungi</taxon>
        <taxon>Dikarya</taxon>
        <taxon>Ascomycota</taxon>
        <taxon>Saccharomycotina</taxon>
        <taxon>Pichiomycetes</taxon>
        <taxon>Pichiales</taxon>
        <taxon>Pichiaceae</taxon>
        <taxon>Pichia</taxon>
    </lineage>
</organism>
<dbReference type="GO" id="GO:0043161">
    <property type="term" value="P:proteasome-mediated ubiquitin-dependent protein catabolic process"/>
    <property type="evidence" value="ECO:0007669"/>
    <property type="project" value="TreeGrafter"/>
</dbReference>
<dbReference type="Proteomes" id="UP000094455">
    <property type="component" value="Unassembled WGS sequence"/>
</dbReference>
<feature type="repeat" description="WD" evidence="3">
    <location>
        <begin position="222"/>
        <end position="263"/>
    </location>
</feature>
<dbReference type="PANTHER" id="PTHR22838:SF0">
    <property type="entry name" value="WD REPEAT-CONTAINING PROTEIN 26"/>
    <property type="match status" value="1"/>
</dbReference>
<dbReference type="SMART" id="SM00320">
    <property type="entry name" value="WD40"/>
    <property type="match status" value="4"/>
</dbReference>
<dbReference type="Gene3D" id="2.130.10.10">
    <property type="entry name" value="YVTN repeat-like/Quinoprotein amine dehydrogenase"/>
    <property type="match status" value="2"/>
</dbReference>
<protein>
    <recommendedName>
        <fullName evidence="6">CTLH domain-containing protein</fullName>
    </recommendedName>
</protein>
<dbReference type="InterPro" id="IPR051350">
    <property type="entry name" value="WD_repeat-ST_regulator"/>
</dbReference>
<evidence type="ECO:0000313" key="5">
    <source>
        <dbReference type="Proteomes" id="UP000094455"/>
    </source>
</evidence>
<dbReference type="Pfam" id="PF00400">
    <property type="entry name" value="WD40"/>
    <property type="match status" value="3"/>
</dbReference>
<reference evidence="4 5" key="1">
    <citation type="journal article" date="2016" name="Proc. Natl. Acad. Sci. U.S.A.">
        <title>Comparative genomics of biotechnologically important yeasts.</title>
        <authorList>
            <person name="Riley R."/>
            <person name="Haridas S."/>
            <person name="Wolfe K.H."/>
            <person name="Lopes M.R."/>
            <person name="Hittinger C.T."/>
            <person name="Goeker M."/>
            <person name="Salamov A.A."/>
            <person name="Wisecaver J.H."/>
            <person name="Long T.M."/>
            <person name="Calvey C.H."/>
            <person name="Aerts A.L."/>
            <person name="Barry K.W."/>
            <person name="Choi C."/>
            <person name="Clum A."/>
            <person name="Coughlan A.Y."/>
            <person name="Deshpande S."/>
            <person name="Douglass A.P."/>
            <person name="Hanson S.J."/>
            <person name="Klenk H.-P."/>
            <person name="LaButti K.M."/>
            <person name="Lapidus A."/>
            <person name="Lindquist E.A."/>
            <person name="Lipzen A.M."/>
            <person name="Meier-Kolthoff J.P."/>
            <person name="Ohm R.A."/>
            <person name="Otillar R.P."/>
            <person name="Pangilinan J.L."/>
            <person name="Peng Y."/>
            <person name="Rokas A."/>
            <person name="Rosa C.A."/>
            <person name="Scheuner C."/>
            <person name="Sibirny A.A."/>
            <person name="Slot J.C."/>
            <person name="Stielow J.B."/>
            <person name="Sun H."/>
            <person name="Kurtzman C.P."/>
            <person name="Blackwell M."/>
            <person name="Grigoriev I.V."/>
            <person name="Jeffries T.W."/>
        </authorList>
    </citation>
    <scope>NUCLEOTIDE SEQUENCE [LARGE SCALE GENOMIC DNA]</scope>
    <source>
        <strain evidence="4 5">NRRL Y-2026</strain>
    </source>
</reference>